<dbReference type="Proteomes" id="UP000252266">
    <property type="component" value="Unassembled WGS sequence"/>
</dbReference>
<comment type="caution">
    <text evidence="1">The sequence shown here is derived from an EMBL/GenBank/DDBJ whole genome shotgun (WGS) entry which is preliminary data.</text>
</comment>
<proteinExistence type="predicted"/>
<accession>A0A367XHR6</accession>
<name>A0A367XHR6_9PROT</name>
<evidence type="ECO:0000313" key="2">
    <source>
        <dbReference type="Proteomes" id="UP000252266"/>
    </source>
</evidence>
<dbReference type="EMBL" id="JPWJ01000001">
    <property type="protein sequence ID" value="RCK53195.1"/>
    <property type="molecule type" value="Genomic_DNA"/>
</dbReference>
<dbReference type="AlphaFoldDB" id="A0A367XHR6"/>
<evidence type="ECO:0000313" key="1">
    <source>
        <dbReference type="EMBL" id="RCK53195.1"/>
    </source>
</evidence>
<gene>
    <name evidence="1" type="ORF">TH44_03100</name>
</gene>
<organism evidence="1 2">
    <name type="scientific">Thalassospira xiamenensis</name>
    <dbReference type="NCBI Taxonomy" id="220697"/>
    <lineage>
        <taxon>Bacteria</taxon>
        <taxon>Pseudomonadati</taxon>
        <taxon>Pseudomonadota</taxon>
        <taxon>Alphaproteobacteria</taxon>
        <taxon>Rhodospirillales</taxon>
        <taxon>Thalassospiraceae</taxon>
        <taxon>Thalassospira</taxon>
    </lineage>
</organism>
<reference evidence="1 2" key="1">
    <citation type="submission" date="2014-07" db="EMBL/GenBank/DDBJ databases">
        <title>Draft genome sequence of Thalassospira xiamenensis IB13.</title>
        <authorList>
            <person name="Lai Q."/>
            <person name="Shao Z."/>
        </authorList>
    </citation>
    <scope>NUCLEOTIDE SEQUENCE [LARGE SCALE GENOMIC DNA]</scope>
    <source>
        <strain evidence="1 2">IB13</strain>
    </source>
</reference>
<protein>
    <submittedName>
        <fullName evidence="1">Uncharacterized protein</fullName>
    </submittedName>
</protein>
<sequence length="86" mass="9895">MKFPLKDGREVEIVRPFSYRSVDGQEMLNPSMFECANGDTVSVDEIDGDNVTAEHARWFMSFSKQFYQAVSEAYRSSENRNKCEQG</sequence>
<dbReference type="RefSeq" id="WP_062961183.1">
    <property type="nucleotide sequence ID" value="NZ_JPWJ01000001.1"/>
</dbReference>